<proteinExistence type="predicted"/>
<dbReference type="EMBL" id="JANPWB010000011">
    <property type="protein sequence ID" value="KAJ1126376.1"/>
    <property type="molecule type" value="Genomic_DNA"/>
</dbReference>
<gene>
    <name evidence="1" type="ORF">NDU88_004784</name>
</gene>
<comment type="caution">
    <text evidence="1">The sequence shown here is derived from an EMBL/GenBank/DDBJ whole genome shotgun (WGS) entry which is preliminary data.</text>
</comment>
<dbReference type="Proteomes" id="UP001066276">
    <property type="component" value="Chromosome 7"/>
</dbReference>
<keyword evidence="2" id="KW-1185">Reference proteome</keyword>
<organism evidence="1 2">
    <name type="scientific">Pleurodeles waltl</name>
    <name type="common">Iberian ribbed newt</name>
    <dbReference type="NCBI Taxonomy" id="8319"/>
    <lineage>
        <taxon>Eukaryota</taxon>
        <taxon>Metazoa</taxon>
        <taxon>Chordata</taxon>
        <taxon>Craniata</taxon>
        <taxon>Vertebrata</taxon>
        <taxon>Euteleostomi</taxon>
        <taxon>Amphibia</taxon>
        <taxon>Batrachia</taxon>
        <taxon>Caudata</taxon>
        <taxon>Salamandroidea</taxon>
        <taxon>Salamandridae</taxon>
        <taxon>Pleurodelinae</taxon>
        <taxon>Pleurodeles</taxon>
    </lineage>
</organism>
<protein>
    <submittedName>
        <fullName evidence="1">Uncharacterized protein</fullName>
    </submittedName>
</protein>
<accession>A0AAV7PDU4</accession>
<dbReference type="AlphaFoldDB" id="A0AAV7PDU4"/>
<evidence type="ECO:0000313" key="2">
    <source>
        <dbReference type="Proteomes" id="UP001066276"/>
    </source>
</evidence>
<reference evidence="1" key="1">
    <citation type="journal article" date="2022" name="bioRxiv">
        <title>Sequencing and chromosome-scale assembly of the giantPleurodeles waltlgenome.</title>
        <authorList>
            <person name="Brown T."/>
            <person name="Elewa A."/>
            <person name="Iarovenko S."/>
            <person name="Subramanian E."/>
            <person name="Araus A.J."/>
            <person name="Petzold A."/>
            <person name="Susuki M."/>
            <person name="Suzuki K.-i.T."/>
            <person name="Hayashi T."/>
            <person name="Toyoda A."/>
            <person name="Oliveira C."/>
            <person name="Osipova E."/>
            <person name="Leigh N.D."/>
            <person name="Simon A."/>
            <person name="Yun M.H."/>
        </authorList>
    </citation>
    <scope>NUCLEOTIDE SEQUENCE</scope>
    <source>
        <strain evidence="1">20211129_DDA</strain>
        <tissue evidence="1">Liver</tissue>
    </source>
</reference>
<evidence type="ECO:0000313" key="1">
    <source>
        <dbReference type="EMBL" id="KAJ1126376.1"/>
    </source>
</evidence>
<name>A0AAV7PDU4_PLEWA</name>
<sequence length="71" mass="7885">MSPWIPHPQIVDTEVAKNLDCRQREVPGIQAAGIQEAPMLEQAREDQAQVLTTGVTLRADGERHLVLRQTA</sequence>